<gene>
    <name evidence="1" type="ORF">GFD18_10250</name>
</gene>
<organism evidence="1 2">
    <name type="scientific">Bifidobacterium saimiriisciurei</name>
    <dbReference type="NCBI Taxonomy" id="2661627"/>
    <lineage>
        <taxon>Bacteria</taxon>
        <taxon>Bacillati</taxon>
        <taxon>Actinomycetota</taxon>
        <taxon>Actinomycetes</taxon>
        <taxon>Bifidobacteriales</taxon>
        <taxon>Bifidobacteriaceae</taxon>
        <taxon>Bifidobacterium</taxon>
    </lineage>
</organism>
<evidence type="ECO:0000313" key="2">
    <source>
        <dbReference type="Proteomes" id="UP000475155"/>
    </source>
</evidence>
<keyword evidence="2" id="KW-1185">Reference proteome</keyword>
<accession>A0ABX0CBF8</accession>
<sequence>MNASNPWLPIIDTAVNDIIDDIGKVAPGDIVFLSSAYDWRMLAFTVAEIRFNTVDRSFVLYEHGCRNRSVIGGRSSWRFDLAIRPDTTESMGEVHD</sequence>
<reference evidence="1 2" key="1">
    <citation type="submission" date="2019-10" db="EMBL/GenBank/DDBJ databases">
        <title>Bifidobacterium from non-human primates.</title>
        <authorList>
            <person name="Modesto M."/>
        </authorList>
    </citation>
    <scope>NUCLEOTIDE SEQUENCE [LARGE SCALE GENOMIC DNA]</scope>
    <source>
        <strain evidence="1 2">SMA1</strain>
    </source>
</reference>
<dbReference type="RefSeq" id="WP_163228291.1">
    <property type="nucleotide sequence ID" value="NZ_WHZU01000022.1"/>
</dbReference>
<dbReference type="Proteomes" id="UP000475155">
    <property type="component" value="Unassembled WGS sequence"/>
</dbReference>
<protein>
    <submittedName>
        <fullName evidence="1">Uncharacterized protein</fullName>
    </submittedName>
</protein>
<comment type="caution">
    <text evidence="1">The sequence shown here is derived from an EMBL/GenBank/DDBJ whole genome shotgun (WGS) entry which is preliminary data.</text>
</comment>
<dbReference type="EMBL" id="WHZU01000022">
    <property type="protein sequence ID" value="NEH12446.1"/>
    <property type="molecule type" value="Genomic_DNA"/>
</dbReference>
<proteinExistence type="predicted"/>
<evidence type="ECO:0000313" key="1">
    <source>
        <dbReference type="EMBL" id="NEH12446.1"/>
    </source>
</evidence>
<name>A0ABX0CBF8_9BIFI</name>